<gene>
    <name evidence="2" type="ORF">BECKTC1821D_GA0114238_101414</name>
</gene>
<reference evidence="2" key="1">
    <citation type="submission" date="2019-02" db="EMBL/GenBank/DDBJ databases">
        <authorList>
            <person name="Gruber-Vodicka R. H."/>
            <person name="Seah K. B. B."/>
        </authorList>
    </citation>
    <scope>NUCLEOTIDE SEQUENCE</scope>
    <source>
        <strain evidence="2">BECK_BZ123</strain>
    </source>
</reference>
<sequence length="111" mass="12467">MGTIKINPISTRRYRVIESWKSGIECGCFRIPLNRSALHARIQTGDSLRGRRFFRNFSETCGGDGTPMDSRTPSAISGSSPFKRKSAHSIHVPIPIKKDQCQENRKQSFGN</sequence>
<evidence type="ECO:0000256" key="1">
    <source>
        <dbReference type="SAM" id="MobiDB-lite"/>
    </source>
</evidence>
<name>A0A450YMW2_9GAMM</name>
<accession>A0A450YMW2</accession>
<protein>
    <submittedName>
        <fullName evidence="2">Uncharacterized protein</fullName>
    </submittedName>
</protein>
<proteinExistence type="predicted"/>
<feature type="compositionally biased region" description="Basic and acidic residues" evidence="1">
    <location>
        <begin position="96"/>
        <end position="111"/>
    </location>
</feature>
<feature type="compositionally biased region" description="Polar residues" evidence="1">
    <location>
        <begin position="69"/>
        <end position="80"/>
    </location>
</feature>
<evidence type="ECO:0000313" key="2">
    <source>
        <dbReference type="EMBL" id="VFK42894.1"/>
    </source>
</evidence>
<dbReference type="AlphaFoldDB" id="A0A450YMW2"/>
<organism evidence="2">
    <name type="scientific">Candidatus Kentrum sp. TC</name>
    <dbReference type="NCBI Taxonomy" id="2126339"/>
    <lineage>
        <taxon>Bacteria</taxon>
        <taxon>Pseudomonadati</taxon>
        <taxon>Pseudomonadota</taxon>
        <taxon>Gammaproteobacteria</taxon>
        <taxon>Candidatus Kentrum</taxon>
    </lineage>
</organism>
<dbReference type="EMBL" id="CAADFS010000014">
    <property type="protein sequence ID" value="VFK42894.1"/>
    <property type="molecule type" value="Genomic_DNA"/>
</dbReference>
<feature type="region of interest" description="Disordered" evidence="1">
    <location>
        <begin position="59"/>
        <end position="111"/>
    </location>
</feature>